<dbReference type="EMBL" id="CACVAT010000123">
    <property type="protein sequence ID" value="CAA6808616.1"/>
    <property type="molecule type" value="Genomic_DNA"/>
</dbReference>
<dbReference type="Pfam" id="PF06808">
    <property type="entry name" value="DctM"/>
    <property type="match status" value="1"/>
</dbReference>
<feature type="transmembrane region" description="Helical" evidence="2">
    <location>
        <begin position="31"/>
        <end position="55"/>
    </location>
</feature>
<feature type="transmembrane region" description="Helical" evidence="2">
    <location>
        <begin position="67"/>
        <end position="86"/>
    </location>
</feature>
<name>A0A6S6SVJ6_9GAMM</name>
<keyword evidence="1" id="KW-0813">Transport</keyword>
<comment type="subcellular location">
    <subcellularLocation>
        <location evidence="1">Cell inner membrane</location>
        <topology evidence="1">Multi-pass membrane protein</topology>
    </subcellularLocation>
</comment>
<keyword evidence="1" id="KW-1003">Cell membrane</keyword>
<sequence>MGLPTTAAYLVLATVVAPALSQLGVDILTAHMFVFFYGCVSTITPPVALASYVAAGIAGSDINKVSWTAFFYGITCYILPFMFFYGPGLLLNGTLPTIVLAVSTAIIGVCAIAAAVVGYFRDTLNIPFRALFFMIGILLMLQGITTDLIGAAMLAGILFFQNKFNTAQIQGS</sequence>
<reference evidence="4" key="1">
    <citation type="submission" date="2020-01" db="EMBL/GenBank/DDBJ databases">
        <authorList>
            <person name="Meier V. D."/>
            <person name="Meier V D."/>
        </authorList>
    </citation>
    <scope>NUCLEOTIDE SEQUENCE</scope>
    <source>
        <strain evidence="4">HLG_WM_MAG_09</strain>
    </source>
</reference>
<feature type="transmembrane region" description="Helical" evidence="2">
    <location>
        <begin position="98"/>
        <end position="120"/>
    </location>
</feature>
<keyword evidence="1" id="KW-0997">Cell inner membrane</keyword>
<feature type="transmembrane region" description="Helical" evidence="2">
    <location>
        <begin position="132"/>
        <end position="160"/>
    </location>
</feature>
<dbReference type="AlphaFoldDB" id="A0A6S6SVJ6"/>
<keyword evidence="2" id="KW-0472">Membrane</keyword>
<organism evidence="4">
    <name type="scientific">uncultured Thiotrichaceae bacterium</name>
    <dbReference type="NCBI Taxonomy" id="298394"/>
    <lineage>
        <taxon>Bacteria</taxon>
        <taxon>Pseudomonadati</taxon>
        <taxon>Pseudomonadota</taxon>
        <taxon>Gammaproteobacteria</taxon>
        <taxon>Thiotrichales</taxon>
        <taxon>Thiotrichaceae</taxon>
        <taxon>environmental samples</taxon>
    </lineage>
</organism>
<keyword evidence="2" id="KW-1133">Transmembrane helix</keyword>
<keyword evidence="2" id="KW-0812">Transmembrane</keyword>
<dbReference type="PANTHER" id="PTHR43849">
    <property type="entry name" value="BLL3936 PROTEIN"/>
    <property type="match status" value="1"/>
</dbReference>
<feature type="domain" description="TRAP C4-dicarboxylate transport system permease DctM subunit" evidence="3">
    <location>
        <begin position="1"/>
        <end position="97"/>
    </location>
</feature>
<evidence type="ECO:0000259" key="3">
    <source>
        <dbReference type="Pfam" id="PF06808"/>
    </source>
</evidence>
<proteinExistence type="predicted"/>
<comment type="function">
    <text evidence="1">Part of the tripartite ATP-independent periplasmic (TRAP) transport system.</text>
</comment>
<evidence type="ECO:0000313" key="4">
    <source>
        <dbReference type="EMBL" id="CAA6808616.1"/>
    </source>
</evidence>
<gene>
    <name evidence="4" type="ORF">HELGO_WM78904</name>
</gene>
<protein>
    <submittedName>
        <fullName evidence="4">TRAP-type uncharacterized transport system, fused permease component</fullName>
    </submittedName>
</protein>
<dbReference type="GO" id="GO:0022857">
    <property type="term" value="F:transmembrane transporter activity"/>
    <property type="evidence" value="ECO:0007669"/>
    <property type="project" value="UniProtKB-UniRule"/>
</dbReference>
<accession>A0A6S6SVJ6</accession>
<dbReference type="InterPro" id="IPR010656">
    <property type="entry name" value="DctM"/>
</dbReference>
<dbReference type="PANTHER" id="PTHR43849:SF2">
    <property type="entry name" value="BLL3936 PROTEIN"/>
    <property type="match status" value="1"/>
</dbReference>
<dbReference type="GO" id="GO:0005886">
    <property type="term" value="C:plasma membrane"/>
    <property type="evidence" value="ECO:0007669"/>
    <property type="project" value="UniProtKB-SubCell"/>
</dbReference>
<evidence type="ECO:0000256" key="1">
    <source>
        <dbReference type="RuleBase" id="RU369079"/>
    </source>
</evidence>
<evidence type="ECO:0000256" key="2">
    <source>
        <dbReference type="SAM" id="Phobius"/>
    </source>
</evidence>